<dbReference type="PRINTS" id="PR00421">
    <property type="entry name" value="THIOREDOXIN"/>
</dbReference>
<dbReference type="PROSITE" id="PS00194">
    <property type="entry name" value="THIOREDOXIN_1"/>
    <property type="match status" value="1"/>
</dbReference>
<evidence type="ECO:0000256" key="3">
    <source>
        <dbReference type="ARBA" id="ARBA00022982"/>
    </source>
</evidence>
<feature type="domain" description="Thioredoxin" evidence="6">
    <location>
        <begin position="2"/>
        <end position="120"/>
    </location>
</feature>
<evidence type="ECO:0000256" key="4">
    <source>
        <dbReference type="ARBA" id="ARBA00023157"/>
    </source>
</evidence>
<evidence type="ECO:0000313" key="7">
    <source>
        <dbReference type="EMBL" id="PIB23079.1"/>
    </source>
</evidence>
<dbReference type="GO" id="GO:0015035">
    <property type="term" value="F:protein-disulfide reductase activity"/>
    <property type="evidence" value="ECO:0007669"/>
    <property type="project" value="UniProtKB-ARBA"/>
</dbReference>
<evidence type="ECO:0000313" key="8">
    <source>
        <dbReference type="Proteomes" id="UP000231516"/>
    </source>
</evidence>
<comment type="similarity">
    <text evidence="1">Belongs to the thioredoxin family.</text>
</comment>
<keyword evidence="2" id="KW-0813">Transport</keyword>
<dbReference type="GO" id="GO:0045454">
    <property type="term" value="P:cell redox homeostasis"/>
    <property type="evidence" value="ECO:0007669"/>
    <property type="project" value="TreeGrafter"/>
</dbReference>
<dbReference type="AlphaFoldDB" id="A0A2G5K1T5"/>
<gene>
    <name evidence="7" type="ORF">BFP76_08615</name>
</gene>
<dbReference type="GO" id="GO:0005829">
    <property type="term" value="C:cytosol"/>
    <property type="evidence" value="ECO:0007669"/>
    <property type="project" value="TreeGrafter"/>
</dbReference>
<dbReference type="PANTHER" id="PTHR45663">
    <property type="entry name" value="GEO12009P1"/>
    <property type="match status" value="1"/>
</dbReference>
<sequence>MLNLGNASTPTDFIKDASEETFMADVIEASKETPVIVDFWAPWCGPCKTLGPALEAEVNAAGGKVKMVKIDVDQNQMLAQQMRVQSIPAVFAFVDGQPVDGFMGAKSGSEVKEFVAKTIAAGGDGPGDLSEAITAANEMLEQGEITDAAEIFAAVLEQDGKNGEAFSGLIRAQIAAGDGDAAKEMLDTAPADLANLPAVLALKAQLELAQMANETGETAELESKLTANPDDHQTRFDLALAQLGAGNSEAAIETLLELFRRDREWNDAAAKTQLFKIFDSLGPEDALAQNGRRKLSSMIFA</sequence>
<evidence type="ECO:0000256" key="5">
    <source>
        <dbReference type="ARBA" id="ARBA00023284"/>
    </source>
</evidence>
<dbReference type="EMBL" id="MDGM01000014">
    <property type="protein sequence ID" value="PIB23079.1"/>
    <property type="molecule type" value="Genomic_DNA"/>
</dbReference>
<dbReference type="GO" id="GO:0006950">
    <property type="term" value="P:response to stress"/>
    <property type="evidence" value="ECO:0007669"/>
    <property type="project" value="UniProtKB-ARBA"/>
</dbReference>
<dbReference type="InterPro" id="IPR036249">
    <property type="entry name" value="Thioredoxin-like_sf"/>
</dbReference>
<protein>
    <submittedName>
        <fullName evidence="7">Co-chaperone YbbN</fullName>
    </submittedName>
</protein>
<dbReference type="OrthoDB" id="9790390at2"/>
<dbReference type="SUPFAM" id="SSF48452">
    <property type="entry name" value="TPR-like"/>
    <property type="match status" value="1"/>
</dbReference>
<dbReference type="RefSeq" id="WP_099594362.1">
    <property type="nucleotide sequence ID" value="NZ_MDGM01000014.1"/>
</dbReference>
<evidence type="ECO:0000256" key="1">
    <source>
        <dbReference type="ARBA" id="ARBA00008987"/>
    </source>
</evidence>
<dbReference type="InterPro" id="IPR017937">
    <property type="entry name" value="Thioredoxin_CS"/>
</dbReference>
<keyword evidence="5" id="KW-0676">Redox-active center</keyword>
<dbReference type="Gene3D" id="1.25.40.10">
    <property type="entry name" value="Tetratricopeptide repeat domain"/>
    <property type="match status" value="2"/>
</dbReference>
<dbReference type="InterPro" id="IPR013766">
    <property type="entry name" value="Thioredoxin_domain"/>
</dbReference>
<accession>A0A2G5K1T5</accession>
<comment type="caution">
    <text evidence="7">The sequence shown here is derived from an EMBL/GenBank/DDBJ whole genome shotgun (WGS) entry which is preliminary data.</text>
</comment>
<keyword evidence="4" id="KW-1015">Disulfide bond</keyword>
<dbReference type="FunFam" id="3.40.30.10:FF:000001">
    <property type="entry name" value="Thioredoxin"/>
    <property type="match status" value="1"/>
</dbReference>
<dbReference type="PANTHER" id="PTHR45663:SF11">
    <property type="entry name" value="GEO12009P1"/>
    <property type="match status" value="1"/>
</dbReference>
<keyword evidence="3" id="KW-0249">Electron transport</keyword>
<evidence type="ECO:0000259" key="6">
    <source>
        <dbReference type="PROSITE" id="PS51352"/>
    </source>
</evidence>
<organism evidence="7 8">
    <name type="scientific">Paramylibacter kogurei</name>
    <dbReference type="NCBI Taxonomy" id="1889778"/>
    <lineage>
        <taxon>Bacteria</taxon>
        <taxon>Pseudomonadati</taxon>
        <taxon>Pseudomonadota</taxon>
        <taxon>Alphaproteobacteria</taxon>
        <taxon>Rhodobacterales</taxon>
        <taxon>Paracoccaceae</taxon>
        <taxon>Paramylibacter</taxon>
    </lineage>
</organism>
<dbReference type="Pfam" id="PF14561">
    <property type="entry name" value="TPR_20"/>
    <property type="match status" value="1"/>
</dbReference>
<name>A0A2G5K1T5_9RHOB</name>
<keyword evidence="8" id="KW-1185">Reference proteome</keyword>
<dbReference type="Pfam" id="PF14559">
    <property type="entry name" value="TPR_19"/>
    <property type="match status" value="1"/>
</dbReference>
<reference evidence="7 8" key="1">
    <citation type="submission" date="2016-08" db="EMBL/GenBank/DDBJ databases">
        <title>Draft genome of Amylibacter sp. strain 4G11.</title>
        <authorList>
            <person name="Wong S.-K."/>
            <person name="Hamasaki K."/>
            <person name="Yoshizawa S."/>
        </authorList>
    </citation>
    <scope>NUCLEOTIDE SEQUENCE [LARGE SCALE GENOMIC DNA]</scope>
    <source>
        <strain evidence="7 8">4G11</strain>
    </source>
</reference>
<dbReference type="InterPro" id="IPR011990">
    <property type="entry name" value="TPR-like_helical_dom_sf"/>
</dbReference>
<dbReference type="CDD" id="cd02956">
    <property type="entry name" value="ybbN"/>
    <property type="match status" value="1"/>
</dbReference>
<dbReference type="PROSITE" id="PS51352">
    <property type="entry name" value="THIOREDOXIN_2"/>
    <property type="match status" value="1"/>
</dbReference>
<dbReference type="Gene3D" id="3.40.30.10">
    <property type="entry name" value="Glutaredoxin"/>
    <property type="match status" value="1"/>
</dbReference>
<dbReference type="Pfam" id="PF00085">
    <property type="entry name" value="Thioredoxin"/>
    <property type="match status" value="1"/>
</dbReference>
<dbReference type="SUPFAM" id="SSF52833">
    <property type="entry name" value="Thioredoxin-like"/>
    <property type="match status" value="1"/>
</dbReference>
<dbReference type="Proteomes" id="UP000231516">
    <property type="component" value="Unassembled WGS sequence"/>
</dbReference>
<proteinExistence type="inferred from homology"/>
<evidence type="ECO:0000256" key="2">
    <source>
        <dbReference type="ARBA" id="ARBA00022448"/>
    </source>
</evidence>